<organism evidence="1">
    <name type="scientific">marine sediment metagenome</name>
    <dbReference type="NCBI Taxonomy" id="412755"/>
    <lineage>
        <taxon>unclassified sequences</taxon>
        <taxon>metagenomes</taxon>
        <taxon>ecological metagenomes</taxon>
    </lineage>
</organism>
<dbReference type="AlphaFoldDB" id="X0XPF8"/>
<dbReference type="EMBL" id="BARS01042015">
    <property type="protein sequence ID" value="GAG38513.1"/>
    <property type="molecule type" value="Genomic_DNA"/>
</dbReference>
<comment type="caution">
    <text evidence="1">The sequence shown here is derived from an EMBL/GenBank/DDBJ whole genome shotgun (WGS) entry which is preliminary data.</text>
</comment>
<accession>X0XPF8</accession>
<reference evidence="1" key="1">
    <citation type="journal article" date="2014" name="Front. Microbiol.">
        <title>High frequency of phylogenetically diverse reductive dehalogenase-homologous genes in deep subseafloor sedimentary metagenomes.</title>
        <authorList>
            <person name="Kawai M."/>
            <person name="Futagami T."/>
            <person name="Toyoda A."/>
            <person name="Takaki Y."/>
            <person name="Nishi S."/>
            <person name="Hori S."/>
            <person name="Arai W."/>
            <person name="Tsubouchi T."/>
            <person name="Morono Y."/>
            <person name="Uchiyama I."/>
            <person name="Ito T."/>
            <person name="Fujiyama A."/>
            <person name="Inagaki F."/>
            <person name="Takami H."/>
        </authorList>
    </citation>
    <scope>NUCLEOTIDE SEQUENCE</scope>
    <source>
        <strain evidence="1">Expedition CK06-06</strain>
    </source>
</reference>
<protein>
    <submittedName>
        <fullName evidence="1">Uncharacterized protein</fullName>
    </submittedName>
</protein>
<gene>
    <name evidence="1" type="ORF">S01H1_63804</name>
</gene>
<feature type="non-terminal residue" evidence="1">
    <location>
        <position position="149"/>
    </location>
</feature>
<proteinExistence type="predicted"/>
<name>X0XPF8_9ZZZZ</name>
<evidence type="ECO:0000313" key="1">
    <source>
        <dbReference type="EMBL" id="GAG38513.1"/>
    </source>
</evidence>
<sequence>METEKFEMGKVTEYLINLITKQVENNGIVVWYDPEKTYTGVIETLSIPDTTILRYEDSFFSLRAQIEPFLEFIGENGKPKNECEVPPRLIVYVPQGRSETHYALVEVECSGVIMEPGASHWQRNTRLRVMAEQVFKKIAPDSVNDISRQ</sequence>